<dbReference type="Proteomes" id="UP001058003">
    <property type="component" value="Chromosome"/>
</dbReference>
<feature type="region of interest" description="Disordered" evidence="2">
    <location>
        <begin position="655"/>
        <end position="680"/>
    </location>
</feature>
<evidence type="ECO:0000313" key="5">
    <source>
        <dbReference type="Proteomes" id="UP001058003"/>
    </source>
</evidence>
<dbReference type="Pfam" id="PF07676">
    <property type="entry name" value="PD40"/>
    <property type="match status" value="1"/>
</dbReference>
<name>A0A9Q9MF43_9ACTN</name>
<evidence type="ECO:0000256" key="1">
    <source>
        <dbReference type="ARBA" id="ARBA00009820"/>
    </source>
</evidence>
<accession>A0A9Q9MF43</accession>
<keyword evidence="5" id="KW-1185">Reference proteome</keyword>
<dbReference type="InterPro" id="IPR011659">
    <property type="entry name" value="WD40"/>
</dbReference>
<reference evidence="4" key="1">
    <citation type="submission" date="2021-04" db="EMBL/GenBank/DDBJ databases">
        <title>Dactylosporangium aurantiacum NRRL B-8018 full assembly.</title>
        <authorList>
            <person name="Hartkoorn R.C."/>
            <person name="Beaudoing E."/>
            <person name="Hot D."/>
        </authorList>
    </citation>
    <scope>NUCLEOTIDE SEQUENCE</scope>
    <source>
        <strain evidence="4">NRRL B-8018</strain>
    </source>
</reference>
<dbReference type="InterPro" id="IPR011042">
    <property type="entry name" value="6-blade_b-propeller_TolB-like"/>
</dbReference>
<dbReference type="SUPFAM" id="SSF69304">
    <property type="entry name" value="Tricorn protease N-terminal domain"/>
    <property type="match status" value="1"/>
</dbReference>
<dbReference type="EMBL" id="CP073767">
    <property type="protein sequence ID" value="UWZ52180.1"/>
    <property type="molecule type" value="Genomic_DNA"/>
</dbReference>
<comment type="similarity">
    <text evidence="1">Belongs to the TolB family.</text>
</comment>
<dbReference type="RefSeq" id="WP_033362929.1">
    <property type="nucleotide sequence ID" value="NZ_CP073767.1"/>
</dbReference>
<evidence type="ECO:0000256" key="2">
    <source>
        <dbReference type="SAM" id="MobiDB-lite"/>
    </source>
</evidence>
<sequence>MSFQLSRRAAMRGAAAAAVAAAAAPTIALPGREARAALPGALGKITYRVGSDYWIANADGTSAKLLAADPTGGAGSGSWAPDGSRFFFGTADGPVSVRADGSGRFEFPWGSGEVGEPVVSADGRFLFYTAYGRLSYTATDGSWQTGDQVFSVPDDGLKDFAPAVSVDGTIVYVHGTYVDHGDIYRVDTSKKTTKIVTNGSAPDFSPDGAKLAFERLTLGAPSTRHLWICDAGGGNEVQLTTEALVGGSFWNRYPVWSPDGRYLLFTSQPASTGMPTLTRIDVETKQVTYLTEFVAKPTWQPVTGNFVERVWGQTALGTAIATSRYNWADRGVDDGIRPQAKVVVLSRDDMYQDALGGSALAVAKEGPLLITGKGSLDPATRAEIERVLGDTGTVYLLGGTLALSALIEQQVTQMGYTVKRLWGNSEYDTAVAIAVEITPNPVAVIVTTALKYYDALAAGAAAGANPGTVIVLTAGDTMPGATAAYLNTLDPDPYTGTMMIGVGGPGARALVGGYQHGQMPSWGSLEYWPVYGATEFETAVAVAEFFFSGPRTAAVATASTWFDALTGGAMVGSCLGPLLLSTPGTLSPQTEAYFNRTSASIKYAVLLGGPLALKSTLVTPLGAAISGPAQATYREYTETYRPALTAAKRSLTTADTRKRAVGGDVRAELPGARTQRPTRV</sequence>
<feature type="signal peptide" evidence="3">
    <location>
        <begin position="1"/>
        <end position="23"/>
    </location>
</feature>
<proteinExistence type="inferred from homology"/>
<protein>
    <submittedName>
        <fullName evidence="4">Cell wall-binding repeat-containing protein</fullName>
    </submittedName>
</protein>
<dbReference type="PANTHER" id="PTHR36842">
    <property type="entry name" value="PROTEIN TOLB HOMOLOG"/>
    <property type="match status" value="1"/>
</dbReference>
<feature type="chain" id="PRO_5040341339" evidence="3">
    <location>
        <begin position="24"/>
        <end position="680"/>
    </location>
</feature>
<dbReference type="PROSITE" id="PS51318">
    <property type="entry name" value="TAT"/>
    <property type="match status" value="1"/>
</dbReference>
<dbReference type="KEGG" id="daur:Daura_36665"/>
<organism evidence="4 5">
    <name type="scientific">Dactylosporangium aurantiacum</name>
    <dbReference type="NCBI Taxonomy" id="35754"/>
    <lineage>
        <taxon>Bacteria</taxon>
        <taxon>Bacillati</taxon>
        <taxon>Actinomycetota</taxon>
        <taxon>Actinomycetes</taxon>
        <taxon>Micromonosporales</taxon>
        <taxon>Micromonosporaceae</taxon>
        <taxon>Dactylosporangium</taxon>
    </lineage>
</organism>
<dbReference type="AlphaFoldDB" id="A0A9Q9MF43"/>
<dbReference type="InterPro" id="IPR006311">
    <property type="entry name" value="TAT_signal"/>
</dbReference>
<dbReference type="Pfam" id="PF04122">
    <property type="entry name" value="CW_binding_2"/>
    <property type="match status" value="3"/>
</dbReference>
<dbReference type="Gene3D" id="2.120.10.30">
    <property type="entry name" value="TolB, C-terminal domain"/>
    <property type="match status" value="1"/>
</dbReference>
<keyword evidence="3" id="KW-0732">Signal</keyword>
<dbReference type="OrthoDB" id="9808778at2"/>
<gene>
    <name evidence="4" type="ORF">Daura_36665</name>
</gene>
<evidence type="ECO:0000256" key="3">
    <source>
        <dbReference type="SAM" id="SignalP"/>
    </source>
</evidence>
<dbReference type="InterPro" id="IPR007253">
    <property type="entry name" value="Cell_wall-bd_2"/>
</dbReference>
<evidence type="ECO:0000313" key="4">
    <source>
        <dbReference type="EMBL" id="UWZ52180.1"/>
    </source>
</evidence>